<proteinExistence type="predicted"/>
<organism evidence="1 2">
    <name type="scientific">Panagrolaimus sp. JU765</name>
    <dbReference type="NCBI Taxonomy" id="591449"/>
    <lineage>
        <taxon>Eukaryota</taxon>
        <taxon>Metazoa</taxon>
        <taxon>Ecdysozoa</taxon>
        <taxon>Nematoda</taxon>
        <taxon>Chromadorea</taxon>
        <taxon>Rhabditida</taxon>
        <taxon>Tylenchina</taxon>
        <taxon>Panagrolaimomorpha</taxon>
        <taxon>Panagrolaimoidea</taxon>
        <taxon>Panagrolaimidae</taxon>
        <taxon>Panagrolaimus</taxon>
    </lineage>
</organism>
<dbReference type="Proteomes" id="UP000887576">
    <property type="component" value="Unplaced"/>
</dbReference>
<accession>A0AC34RBZ3</accession>
<sequence length="267" mass="30655">MEPNEKPEASTDLAVQLISSSDKGNYFLVYDLKDGKVVKKFNLEKKVTVLKNWPSIFELLEVECPPNLVKSLLINVYDIPEEVASFPVWFGCLRKFGDLFGYEPVISTTFDITTYTTELLLAKKEGRSYEIGDHVIFARYLAMPYVDLCLMKKQEFGWDVLDTGFVKVDNLSNFKEFLIKNSIKADQLNKIPANPNAEYLELYGEYILRIYAGEEYANDYDCFVGNVCFGKYELVCGNSTIVLPIQFKRLPFTVKKKLKITNCKEIK</sequence>
<evidence type="ECO:0000313" key="2">
    <source>
        <dbReference type="WBParaSite" id="JU765_v2.g5260.t1"/>
    </source>
</evidence>
<reference evidence="2" key="1">
    <citation type="submission" date="2022-11" db="UniProtKB">
        <authorList>
            <consortium name="WormBaseParasite"/>
        </authorList>
    </citation>
    <scope>IDENTIFICATION</scope>
</reference>
<dbReference type="WBParaSite" id="JU765_v2.g5260.t1">
    <property type="protein sequence ID" value="JU765_v2.g5260.t1"/>
    <property type="gene ID" value="JU765_v2.g5260"/>
</dbReference>
<evidence type="ECO:0000313" key="1">
    <source>
        <dbReference type="Proteomes" id="UP000887576"/>
    </source>
</evidence>
<name>A0AC34RBZ3_9BILA</name>
<protein>
    <submittedName>
        <fullName evidence="2">Uncharacterized protein</fullName>
    </submittedName>
</protein>